<dbReference type="PANTHER" id="PTHR42988">
    <property type="entry name" value="PHOSPHOHYDROLASE"/>
    <property type="match status" value="1"/>
</dbReference>
<dbReference type="RefSeq" id="WP_260116715.1">
    <property type="nucleotide sequence ID" value="NZ_CP093361.1"/>
</dbReference>
<evidence type="ECO:0000313" key="6">
    <source>
        <dbReference type="EMBL" id="UQS86915.1"/>
    </source>
</evidence>
<evidence type="ECO:0000256" key="3">
    <source>
        <dbReference type="ARBA" id="ARBA00023004"/>
    </source>
</evidence>
<sequence>MAYRIIQISDPHLHNSNGIREMRQQYIPNDKLQLVFDDIYRHRNDYHAALIVITGDLVHEGNQRDYQHLKTSLHFESHRLGIPIIVTLGNHDRTAEFFRGYLKEPIRDKYYYQLKLGRYDLYCLDTTFKNLSQGYLDADQLQWLSDQLSTSKRSALLFMHHPAAGAPMGNMNFSILQNSDKLYDVIRGHRVLGMFSGHVHFPATFLREGILNAVCDSTAYHVDCRDVHDHTYKDSTSYNIIDIDGDNVGVRNVYLVSDNQFVDTTNGHMQIRNPNFVSHKLFLKS</sequence>
<evidence type="ECO:0000256" key="1">
    <source>
        <dbReference type="ARBA" id="ARBA00022723"/>
    </source>
</evidence>
<dbReference type="Gene3D" id="3.60.21.10">
    <property type="match status" value="1"/>
</dbReference>
<keyword evidence="2" id="KW-0378">Hydrolase</keyword>
<keyword evidence="3" id="KW-0408">Iron</keyword>
<evidence type="ECO:0000259" key="5">
    <source>
        <dbReference type="Pfam" id="PF00149"/>
    </source>
</evidence>
<gene>
    <name evidence="6" type="ORF">MOO44_08640</name>
</gene>
<dbReference type="GO" id="GO:0046872">
    <property type="term" value="F:metal ion binding"/>
    <property type="evidence" value="ECO:0007669"/>
    <property type="project" value="UniProtKB-KW"/>
</dbReference>
<comment type="similarity">
    <text evidence="4">Belongs to the cyclic nucleotide phosphodiesterase class-III family.</text>
</comment>
<feature type="domain" description="Calcineurin-like phosphoesterase" evidence="5">
    <location>
        <begin position="4"/>
        <end position="201"/>
    </location>
</feature>
<name>A0A976RS72_9LACO</name>
<dbReference type="EMBL" id="CP093361">
    <property type="protein sequence ID" value="UQS86915.1"/>
    <property type="molecule type" value="Genomic_DNA"/>
</dbReference>
<dbReference type="KEGG" id="lbe:MOO44_08640"/>
<keyword evidence="7" id="KW-1185">Reference proteome</keyword>
<dbReference type="InterPro" id="IPR029052">
    <property type="entry name" value="Metallo-depent_PP-like"/>
</dbReference>
<dbReference type="InterPro" id="IPR050884">
    <property type="entry name" value="CNP_phosphodiesterase-III"/>
</dbReference>
<dbReference type="AlphaFoldDB" id="A0A976RS72"/>
<dbReference type="Proteomes" id="UP000831181">
    <property type="component" value="Chromosome"/>
</dbReference>
<organism evidence="6 7">
    <name type="scientific">Nicoliella spurrieriana</name>
    <dbReference type="NCBI Taxonomy" id="2925830"/>
    <lineage>
        <taxon>Bacteria</taxon>
        <taxon>Bacillati</taxon>
        <taxon>Bacillota</taxon>
        <taxon>Bacilli</taxon>
        <taxon>Lactobacillales</taxon>
        <taxon>Lactobacillaceae</taxon>
        <taxon>Nicoliella</taxon>
    </lineage>
</organism>
<dbReference type="PANTHER" id="PTHR42988:SF2">
    <property type="entry name" value="CYCLIC NUCLEOTIDE PHOSPHODIESTERASE CBUA0032-RELATED"/>
    <property type="match status" value="1"/>
</dbReference>
<proteinExistence type="inferred from homology"/>
<evidence type="ECO:0000256" key="2">
    <source>
        <dbReference type="ARBA" id="ARBA00022801"/>
    </source>
</evidence>
<evidence type="ECO:0000256" key="4">
    <source>
        <dbReference type="ARBA" id="ARBA00025742"/>
    </source>
</evidence>
<dbReference type="SUPFAM" id="SSF56300">
    <property type="entry name" value="Metallo-dependent phosphatases"/>
    <property type="match status" value="1"/>
</dbReference>
<keyword evidence="1" id="KW-0479">Metal-binding</keyword>
<reference evidence="6" key="1">
    <citation type="journal article" date="2022" name="Int. J. Syst. Evol. Microbiol.">
        <title>Apilactobacillus apisilvae sp. nov., Nicolia spurrieriana gen. nov. sp. nov., Bombilactobacillus folatiphilus sp. nov. and Bombilactobacillus thymidiniphilus sp. nov., four new lactic acid bacterial isolates from stingless bees Tetragonula carbonaria and Austroplebeia australis.</title>
        <authorList>
            <person name="Oliphant S.A."/>
            <person name="Watson-Haigh N.S."/>
            <person name="Sumby K.M."/>
            <person name="Gardner J."/>
            <person name="Groom S."/>
            <person name="Jiranek V."/>
        </authorList>
    </citation>
    <scope>NUCLEOTIDE SEQUENCE</scope>
    <source>
        <strain evidence="6">SGEP1_A5</strain>
    </source>
</reference>
<evidence type="ECO:0000313" key="7">
    <source>
        <dbReference type="Proteomes" id="UP000831181"/>
    </source>
</evidence>
<dbReference type="InterPro" id="IPR004843">
    <property type="entry name" value="Calcineurin-like_PHP"/>
</dbReference>
<dbReference type="Pfam" id="PF00149">
    <property type="entry name" value="Metallophos"/>
    <property type="match status" value="1"/>
</dbReference>
<accession>A0A976RS72</accession>
<protein>
    <submittedName>
        <fullName evidence="6">Metallophosphoesterase</fullName>
    </submittedName>
</protein>
<dbReference type="GO" id="GO:0016787">
    <property type="term" value="F:hydrolase activity"/>
    <property type="evidence" value="ECO:0007669"/>
    <property type="project" value="UniProtKB-KW"/>
</dbReference>